<dbReference type="RefSeq" id="WP_059053397.1">
    <property type="nucleotide sequence ID" value="NZ_LOJF01000001.1"/>
</dbReference>
<dbReference type="OrthoDB" id="3177887at2"/>
<dbReference type="AlphaFoldDB" id="A0A100YX27"/>
<evidence type="ECO:0000259" key="1">
    <source>
        <dbReference type="SMART" id="SM00858"/>
    </source>
</evidence>
<dbReference type="Gene3D" id="3.90.1210.10">
    <property type="entry name" value="Antifreeze-like/N-acetylneuraminic acid synthase C-terminal domain"/>
    <property type="match status" value="1"/>
</dbReference>
<reference evidence="2 3" key="1">
    <citation type="submission" date="2015-12" db="EMBL/GenBank/DDBJ databases">
        <title>Draft Genome Sequence of Olsenella scatoligenes SK9K4T; a Producer of 3-Methylindole- (skatole) and 4-Methylphenol- (p-cresol) Isolated from Pig Feces.</title>
        <authorList>
            <person name="Li X."/>
            <person name="Borg B."/>
            <person name="Canibe N."/>
        </authorList>
    </citation>
    <scope>NUCLEOTIDE SEQUENCE [LARGE SCALE GENOMIC DNA]</scope>
    <source>
        <strain evidence="2 3">SK9K4</strain>
    </source>
</reference>
<dbReference type="STRING" id="1299998.AUL39_02800"/>
<accession>A0A100YX27</accession>
<dbReference type="Proteomes" id="UP000054078">
    <property type="component" value="Unassembled WGS sequence"/>
</dbReference>
<dbReference type="Pfam" id="PF08666">
    <property type="entry name" value="SAF"/>
    <property type="match status" value="1"/>
</dbReference>
<gene>
    <name evidence="2" type="ORF">AUL39_02800</name>
</gene>
<name>A0A100YX27_TRASO</name>
<organism evidence="2 3">
    <name type="scientific">Tractidigestivibacter scatoligenes</name>
    <name type="common">Olsenella scatoligenes</name>
    <dbReference type="NCBI Taxonomy" id="1299998"/>
    <lineage>
        <taxon>Bacteria</taxon>
        <taxon>Bacillati</taxon>
        <taxon>Actinomycetota</taxon>
        <taxon>Coriobacteriia</taxon>
        <taxon>Coriobacteriales</taxon>
        <taxon>Atopobiaceae</taxon>
        <taxon>Tractidigestivibacter</taxon>
    </lineage>
</organism>
<proteinExistence type="predicted"/>
<sequence length="231" mass="23627">MSRRFKIVLSGAFALLAVVLCLAYGESVRAEEEARRQETLTRYGGEVVSLVVATSQLEEGQVISAGDVAKRDWVSDLVPEGAITNLDDAIGKKITVAAASGTPLTQLNFRETGAAVEVPSGKIAVSVPMADKLGVGEGVVAGDRLVAYRVADGAATVLAKEATVLSMPEGSRTLASGSQVMTVALAPTDVSSVLAASTEGSLRFGLPASDVEGAEVGVPAAPTKVDQEVGE</sequence>
<evidence type="ECO:0000313" key="2">
    <source>
        <dbReference type="EMBL" id="KUH59275.1"/>
    </source>
</evidence>
<comment type="caution">
    <text evidence="2">The sequence shown here is derived from an EMBL/GenBank/DDBJ whole genome shotgun (WGS) entry which is preliminary data.</text>
</comment>
<protein>
    <recommendedName>
        <fullName evidence="1">SAF domain-containing protein</fullName>
    </recommendedName>
</protein>
<dbReference type="SMART" id="SM00858">
    <property type="entry name" value="SAF"/>
    <property type="match status" value="1"/>
</dbReference>
<feature type="domain" description="SAF" evidence="1">
    <location>
        <begin position="48"/>
        <end position="110"/>
    </location>
</feature>
<dbReference type="InterPro" id="IPR013974">
    <property type="entry name" value="SAF"/>
</dbReference>
<dbReference type="CDD" id="cd11614">
    <property type="entry name" value="SAF_CpaB_FlgA_like"/>
    <property type="match status" value="1"/>
</dbReference>
<dbReference type="EMBL" id="LOJF01000001">
    <property type="protein sequence ID" value="KUH59275.1"/>
    <property type="molecule type" value="Genomic_DNA"/>
</dbReference>
<keyword evidence="3" id="KW-1185">Reference proteome</keyword>
<evidence type="ECO:0000313" key="3">
    <source>
        <dbReference type="Proteomes" id="UP000054078"/>
    </source>
</evidence>